<sequence>MRGSLVQREPERLQHWESISLYEKIQSKNAEGPAFVLHDGPPFTNGDVHIGTALNKILKDSILRYKSMQGFRAPYVPGWDCHGLPIEHKVSRELREEKKDLSTSELRDRCADFSASFIETQRSQFKRLGVLADWEREYKTMKPAYEADILRTFAKFVEQNLVYRSKKPVYWSIPCATALAEAEIEYQDHTSPSIWVKFPITNPEVFHLPAKTSIVIWTTTPWTLPANLAVAVHPQLQYVTVTAGEETYIVAEALAADFISRCELENATIGESYKGETLERLIPHHPFIDRKSPVVLADYVTTESGTGCVHTAPGHGLDDYHTGLKYNLEIYCPIDDEGKYVDDGQVPAELVGTTVLETKGKCPANIAVLKILERENALIRCEKFQHSYPHCWRSKTPVVFRAMDQWFVSLDAHHMRTKVMDAIDKVEWVPDWGENRIKAAVENRPDWCISRQRAWGVPIPAFYNEDGHAMLDADIIRQLADKVEASGTAIWWSQEADELLSGIEVPAEFAGQTLKKGNDTLDVWIDSGCSHRAVLQREEDLNWPADLYLEGSDQHRGWFQSSIWTGVIADGNAPYKQIVTHGFIVDEKGEKISKSKGAMSSDGWVKQYGADLVRLWVASQDFRNDIRLSKDHFKLVSNVYRGVRNTLRFQIGNLHDFDPSIHAVPLAELDPLDQWALMRTAEFVNTVEKAYDNYEFHRVYQEVDRFVGVTLSRLYHDILKDRLYTYGVDWKERRSSQTAIQIIFESFVRAVAPILTFTADEAWAFYKEDKDLSDNSIHLEPWPKPADGNFDAQTAADIEAILEFRVQVNEKLEALRQDKAIGQSLDAAVIISGSEENPQISLLKKYENSLPELFIVSKVSVTLTDAKEISIEVGHAKDHGCPHRCPRSWRWVPELVSAGDFGEVSPRDAKALESINLV</sequence>
<keyword evidence="6 10" id="KW-0648">Protein biosynthesis</keyword>
<keyword evidence="3 10" id="KW-0436">Ligase</keyword>
<feature type="domain" description="Methionyl/Valyl/Leucyl/Isoleucyl-tRNA synthetase anticodon-binding" evidence="12">
    <location>
        <begin position="673"/>
        <end position="831"/>
    </location>
</feature>
<dbReference type="GO" id="GO:0000049">
    <property type="term" value="F:tRNA binding"/>
    <property type="evidence" value="ECO:0007669"/>
    <property type="project" value="InterPro"/>
</dbReference>
<gene>
    <name evidence="10 13" type="primary">ileS</name>
    <name evidence="13" type="ORF">RZN69_07120</name>
</gene>
<feature type="binding site" evidence="10">
    <location>
        <position position="550"/>
    </location>
    <ligand>
        <name>L-isoleucyl-5'-AMP</name>
        <dbReference type="ChEBI" id="CHEBI:178002"/>
    </ligand>
</feature>
<comment type="domain">
    <text evidence="10">IleRS has two distinct active sites: one for aminoacylation and one for editing. The misactivated valine is translocated from the active site to the editing site, which sterically excludes the correctly activated isoleucine. The single editing site contains two valyl binding pockets, one specific for each substrate (Val-AMP or Val-tRNA(Ile)).</text>
</comment>
<dbReference type="InterPro" id="IPR002301">
    <property type="entry name" value="Ile-tRNA-ligase"/>
</dbReference>
<dbReference type="FunFam" id="3.40.50.620:FF:000152">
    <property type="entry name" value="Isoleucine--tRNA ligase"/>
    <property type="match status" value="1"/>
</dbReference>
<comment type="caution">
    <text evidence="10">Lacks conserved residue(s) required for the propagation of feature annotation.</text>
</comment>
<proteinExistence type="inferred from homology"/>
<keyword evidence="2 10" id="KW-0963">Cytoplasm</keyword>
<keyword evidence="7 10" id="KW-0030">Aminoacyl-tRNA synthetase</keyword>
<dbReference type="PROSITE" id="PS00178">
    <property type="entry name" value="AA_TRNA_LIGASE_I"/>
    <property type="match status" value="1"/>
</dbReference>
<keyword evidence="14" id="KW-1185">Reference proteome</keyword>
<feature type="domain" description="Aminoacyl-tRNA synthetase class Ia" evidence="11">
    <location>
        <begin position="12"/>
        <end position="629"/>
    </location>
</feature>
<evidence type="ECO:0000256" key="3">
    <source>
        <dbReference type="ARBA" id="ARBA00022598"/>
    </source>
</evidence>
<organism evidence="13 14">
    <name type="scientific">Rubellicoccus peritrichatus</name>
    <dbReference type="NCBI Taxonomy" id="3080537"/>
    <lineage>
        <taxon>Bacteria</taxon>
        <taxon>Pseudomonadati</taxon>
        <taxon>Verrucomicrobiota</taxon>
        <taxon>Opitutia</taxon>
        <taxon>Puniceicoccales</taxon>
        <taxon>Cerasicoccaceae</taxon>
        <taxon>Rubellicoccus</taxon>
    </lineage>
</organism>
<keyword evidence="5 10" id="KW-0067">ATP-binding</keyword>
<dbReference type="PANTHER" id="PTHR42765">
    <property type="entry name" value="SOLEUCYL-TRNA SYNTHETASE"/>
    <property type="match status" value="1"/>
</dbReference>
<dbReference type="InterPro" id="IPR009080">
    <property type="entry name" value="tRNAsynth_Ia_anticodon-bd"/>
</dbReference>
<dbReference type="SUPFAM" id="SSF47323">
    <property type="entry name" value="Anticodon-binding domain of a subclass of class I aminoacyl-tRNA synthetases"/>
    <property type="match status" value="1"/>
</dbReference>
<dbReference type="EMBL" id="CP136920">
    <property type="protein sequence ID" value="WOO42859.1"/>
    <property type="molecule type" value="Genomic_DNA"/>
</dbReference>
<dbReference type="PRINTS" id="PR00984">
    <property type="entry name" value="TRNASYNTHILE"/>
</dbReference>
<evidence type="ECO:0000256" key="7">
    <source>
        <dbReference type="ARBA" id="ARBA00023146"/>
    </source>
</evidence>
<dbReference type="EC" id="6.1.1.5" evidence="10"/>
<dbReference type="KEGG" id="puo:RZN69_07120"/>
<dbReference type="RefSeq" id="WP_317835391.1">
    <property type="nucleotide sequence ID" value="NZ_CP136920.1"/>
</dbReference>
<dbReference type="SUPFAM" id="SSF50677">
    <property type="entry name" value="ValRS/IleRS/LeuRS editing domain"/>
    <property type="match status" value="1"/>
</dbReference>
<dbReference type="Gene3D" id="1.10.730.20">
    <property type="match status" value="1"/>
</dbReference>
<dbReference type="SUPFAM" id="SSF52374">
    <property type="entry name" value="Nucleotidylyl transferase"/>
    <property type="match status" value="1"/>
</dbReference>
<evidence type="ECO:0000256" key="2">
    <source>
        <dbReference type="ARBA" id="ARBA00022490"/>
    </source>
</evidence>
<dbReference type="InterPro" id="IPR023585">
    <property type="entry name" value="Ile-tRNA-ligase_type1"/>
</dbReference>
<dbReference type="AlphaFoldDB" id="A0AAQ3LIP6"/>
<protein>
    <recommendedName>
        <fullName evidence="10">Isoleucine--tRNA ligase</fullName>
        <ecNumber evidence="10">6.1.1.5</ecNumber>
    </recommendedName>
    <alternativeName>
        <fullName evidence="10">Isoleucyl-tRNA synthetase</fullName>
        <shortName evidence="10">IleRS</shortName>
    </alternativeName>
</protein>
<dbReference type="Gene3D" id="3.40.50.620">
    <property type="entry name" value="HUPs"/>
    <property type="match status" value="2"/>
</dbReference>
<evidence type="ECO:0000256" key="1">
    <source>
        <dbReference type="ARBA" id="ARBA00006887"/>
    </source>
</evidence>
<dbReference type="GO" id="GO:0004822">
    <property type="term" value="F:isoleucine-tRNA ligase activity"/>
    <property type="evidence" value="ECO:0007669"/>
    <property type="project" value="UniProtKB-UniRule"/>
</dbReference>
<evidence type="ECO:0000256" key="9">
    <source>
        <dbReference type="ARBA" id="ARBA00048359"/>
    </source>
</evidence>
<dbReference type="GO" id="GO:0006428">
    <property type="term" value="P:isoleucyl-tRNA aminoacylation"/>
    <property type="evidence" value="ECO:0007669"/>
    <property type="project" value="UniProtKB-UniRule"/>
</dbReference>
<reference evidence="13 14" key="1">
    <citation type="submission" date="2023-10" db="EMBL/GenBank/DDBJ databases">
        <title>Rubellicoccus peritrichatus gen. nov., sp. nov., isolated from an algae of coral reef tank.</title>
        <authorList>
            <person name="Luo J."/>
        </authorList>
    </citation>
    <scope>NUCLEOTIDE SEQUENCE [LARGE SCALE GENOMIC DNA]</scope>
    <source>
        <strain evidence="13 14">CR14</strain>
    </source>
</reference>
<dbReference type="InterPro" id="IPR002300">
    <property type="entry name" value="aa-tRNA-synth_Ia"/>
</dbReference>
<keyword evidence="4 10" id="KW-0547">Nucleotide-binding</keyword>
<dbReference type="InterPro" id="IPR009008">
    <property type="entry name" value="Val/Leu/Ile-tRNA-synth_edit"/>
</dbReference>
<dbReference type="Proteomes" id="UP001304300">
    <property type="component" value="Chromosome"/>
</dbReference>
<dbReference type="InterPro" id="IPR050081">
    <property type="entry name" value="Ile-tRNA_ligase"/>
</dbReference>
<dbReference type="Pfam" id="PF00133">
    <property type="entry name" value="tRNA-synt_1"/>
    <property type="match status" value="1"/>
</dbReference>
<feature type="short sequence motif" description="'KMSKS' region" evidence="10">
    <location>
        <begin position="591"/>
        <end position="595"/>
    </location>
</feature>
<dbReference type="InterPro" id="IPR001412">
    <property type="entry name" value="aa-tRNA-synth_I_CS"/>
</dbReference>
<dbReference type="CDD" id="cd07960">
    <property type="entry name" value="Anticodon_Ia_Ile_BEm"/>
    <property type="match status" value="1"/>
</dbReference>
<dbReference type="InterPro" id="IPR014729">
    <property type="entry name" value="Rossmann-like_a/b/a_fold"/>
</dbReference>
<accession>A0AAQ3LIP6</accession>
<dbReference type="Pfam" id="PF08264">
    <property type="entry name" value="Anticodon_1"/>
    <property type="match status" value="1"/>
</dbReference>
<comment type="subcellular location">
    <subcellularLocation>
        <location evidence="10">Cytoplasm</location>
    </subcellularLocation>
</comment>
<feature type="short sequence motif" description="'HIGH' region" evidence="10">
    <location>
        <begin position="42"/>
        <end position="52"/>
    </location>
</feature>
<dbReference type="GO" id="GO:0002161">
    <property type="term" value="F:aminoacyl-tRNA deacylase activity"/>
    <property type="evidence" value="ECO:0007669"/>
    <property type="project" value="InterPro"/>
</dbReference>
<name>A0AAQ3LIP6_9BACT</name>
<dbReference type="GO" id="GO:0005829">
    <property type="term" value="C:cytosol"/>
    <property type="evidence" value="ECO:0007669"/>
    <property type="project" value="TreeGrafter"/>
</dbReference>
<evidence type="ECO:0000259" key="12">
    <source>
        <dbReference type="Pfam" id="PF08264"/>
    </source>
</evidence>
<comment type="subunit">
    <text evidence="10">Monomer.</text>
</comment>
<evidence type="ECO:0000256" key="8">
    <source>
        <dbReference type="ARBA" id="ARBA00025217"/>
    </source>
</evidence>
<evidence type="ECO:0000256" key="10">
    <source>
        <dbReference type="HAMAP-Rule" id="MF_02002"/>
    </source>
</evidence>
<evidence type="ECO:0000256" key="5">
    <source>
        <dbReference type="ARBA" id="ARBA00022840"/>
    </source>
</evidence>
<dbReference type="HAMAP" id="MF_02002">
    <property type="entry name" value="Ile_tRNA_synth_type1"/>
    <property type="match status" value="1"/>
</dbReference>
<dbReference type="PANTHER" id="PTHR42765:SF1">
    <property type="entry name" value="ISOLEUCINE--TRNA LIGASE, MITOCHONDRIAL"/>
    <property type="match status" value="1"/>
</dbReference>
<dbReference type="Gene3D" id="3.90.740.10">
    <property type="entry name" value="Valyl/Leucyl/Isoleucyl-tRNA synthetase, editing domain"/>
    <property type="match status" value="1"/>
</dbReference>
<feature type="binding site" evidence="10">
    <location>
        <position position="594"/>
    </location>
    <ligand>
        <name>ATP</name>
        <dbReference type="ChEBI" id="CHEBI:30616"/>
    </ligand>
</feature>
<comment type="catalytic activity">
    <reaction evidence="9 10">
        <text>tRNA(Ile) + L-isoleucine + ATP = L-isoleucyl-tRNA(Ile) + AMP + diphosphate</text>
        <dbReference type="Rhea" id="RHEA:11060"/>
        <dbReference type="Rhea" id="RHEA-COMP:9666"/>
        <dbReference type="Rhea" id="RHEA-COMP:9695"/>
        <dbReference type="ChEBI" id="CHEBI:30616"/>
        <dbReference type="ChEBI" id="CHEBI:33019"/>
        <dbReference type="ChEBI" id="CHEBI:58045"/>
        <dbReference type="ChEBI" id="CHEBI:78442"/>
        <dbReference type="ChEBI" id="CHEBI:78528"/>
        <dbReference type="ChEBI" id="CHEBI:456215"/>
        <dbReference type="EC" id="6.1.1.5"/>
    </reaction>
</comment>
<evidence type="ECO:0000256" key="6">
    <source>
        <dbReference type="ARBA" id="ARBA00022917"/>
    </source>
</evidence>
<comment type="function">
    <text evidence="8 10">Catalyzes the attachment of isoleucine to tRNA(Ile). As IleRS can inadvertently accommodate and process structurally similar amino acids such as valine, to avoid such errors it has two additional distinct tRNA(Ile)-dependent editing activities. One activity is designated as 'pretransfer' editing and involves the hydrolysis of activated Val-AMP. The other activity is designated 'posttransfer' editing and involves deacylation of mischarged Val-tRNA(Ile).</text>
</comment>
<evidence type="ECO:0000313" key="14">
    <source>
        <dbReference type="Proteomes" id="UP001304300"/>
    </source>
</evidence>
<evidence type="ECO:0000256" key="4">
    <source>
        <dbReference type="ARBA" id="ARBA00022741"/>
    </source>
</evidence>
<evidence type="ECO:0000259" key="11">
    <source>
        <dbReference type="Pfam" id="PF00133"/>
    </source>
</evidence>
<dbReference type="InterPro" id="IPR013155">
    <property type="entry name" value="M/V/L/I-tRNA-synth_anticd-bd"/>
</dbReference>
<comment type="similarity">
    <text evidence="1 10">Belongs to the class-I aminoacyl-tRNA synthetase family. IleS type 1 subfamily.</text>
</comment>
<dbReference type="InterPro" id="IPR033708">
    <property type="entry name" value="Anticodon_Ile_BEm"/>
</dbReference>
<dbReference type="NCBIfam" id="TIGR00392">
    <property type="entry name" value="ileS"/>
    <property type="match status" value="1"/>
</dbReference>
<dbReference type="GO" id="GO:0005524">
    <property type="term" value="F:ATP binding"/>
    <property type="evidence" value="ECO:0007669"/>
    <property type="project" value="UniProtKB-UniRule"/>
</dbReference>
<evidence type="ECO:0000313" key="13">
    <source>
        <dbReference type="EMBL" id="WOO42859.1"/>
    </source>
</evidence>